<dbReference type="AlphaFoldDB" id="A0A3N4LGA6"/>
<protein>
    <submittedName>
        <fullName evidence="2">Uncharacterized protein</fullName>
    </submittedName>
</protein>
<reference evidence="2 3" key="1">
    <citation type="journal article" date="2018" name="Nat. Ecol. Evol.">
        <title>Pezizomycetes genomes reveal the molecular basis of ectomycorrhizal truffle lifestyle.</title>
        <authorList>
            <person name="Murat C."/>
            <person name="Payen T."/>
            <person name="Noel B."/>
            <person name="Kuo A."/>
            <person name="Morin E."/>
            <person name="Chen J."/>
            <person name="Kohler A."/>
            <person name="Krizsan K."/>
            <person name="Balestrini R."/>
            <person name="Da Silva C."/>
            <person name="Montanini B."/>
            <person name="Hainaut M."/>
            <person name="Levati E."/>
            <person name="Barry K.W."/>
            <person name="Belfiori B."/>
            <person name="Cichocki N."/>
            <person name="Clum A."/>
            <person name="Dockter R.B."/>
            <person name="Fauchery L."/>
            <person name="Guy J."/>
            <person name="Iotti M."/>
            <person name="Le Tacon F."/>
            <person name="Lindquist E.A."/>
            <person name="Lipzen A."/>
            <person name="Malagnac F."/>
            <person name="Mello A."/>
            <person name="Molinier V."/>
            <person name="Miyauchi S."/>
            <person name="Poulain J."/>
            <person name="Riccioni C."/>
            <person name="Rubini A."/>
            <person name="Sitrit Y."/>
            <person name="Splivallo R."/>
            <person name="Traeger S."/>
            <person name="Wang M."/>
            <person name="Zifcakova L."/>
            <person name="Wipf D."/>
            <person name="Zambonelli A."/>
            <person name="Paolocci F."/>
            <person name="Nowrousian M."/>
            <person name="Ottonello S."/>
            <person name="Baldrian P."/>
            <person name="Spatafora J.W."/>
            <person name="Henrissat B."/>
            <person name="Nagy L.G."/>
            <person name="Aury J.M."/>
            <person name="Wincker P."/>
            <person name="Grigoriev I.V."/>
            <person name="Bonfante P."/>
            <person name="Martin F.M."/>
        </authorList>
    </citation>
    <scope>NUCLEOTIDE SEQUENCE [LARGE SCALE GENOMIC DNA]</scope>
    <source>
        <strain evidence="2 3">ATCC MYA-4762</strain>
    </source>
</reference>
<sequence length="236" mass="25805">MRFGSEAPEQAGYDIEPVCQLLSLGQYFLSSGKNERCVCEFIYPSIKLPIKYTAGGNPYLHSYMPPVVGVLHMHGWRSAATLYPATHTLPKPMERVRHRQPGLATDELRTGPENHTTQFAFNSQSEAAPPPLSCPALPRLGRPKGILPSVLPCTQPGNLSTPPPGLAVLYSVWWWPRFAQAHHPGNPVSPYQSNSFQAGKLSQRQQSLSSTPSPPSAAHDPCMLRPTSSWQPASSS</sequence>
<evidence type="ECO:0000313" key="2">
    <source>
        <dbReference type="EMBL" id="RPB21914.1"/>
    </source>
</evidence>
<gene>
    <name evidence="2" type="ORF">L211DRAFT_851132</name>
</gene>
<accession>A0A3N4LGA6</accession>
<dbReference type="InParanoid" id="A0A3N4LGA6"/>
<feature type="region of interest" description="Disordered" evidence="1">
    <location>
        <begin position="186"/>
        <end position="236"/>
    </location>
</feature>
<evidence type="ECO:0000256" key="1">
    <source>
        <dbReference type="SAM" id="MobiDB-lite"/>
    </source>
</evidence>
<evidence type="ECO:0000313" key="3">
    <source>
        <dbReference type="Proteomes" id="UP000267821"/>
    </source>
</evidence>
<organism evidence="2 3">
    <name type="scientific">Terfezia boudieri ATCC MYA-4762</name>
    <dbReference type="NCBI Taxonomy" id="1051890"/>
    <lineage>
        <taxon>Eukaryota</taxon>
        <taxon>Fungi</taxon>
        <taxon>Dikarya</taxon>
        <taxon>Ascomycota</taxon>
        <taxon>Pezizomycotina</taxon>
        <taxon>Pezizomycetes</taxon>
        <taxon>Pezizales</taxon>
        <taxon>Pezizaceae</taxon>
        <taxon>Terfezia</taxon>
    </lineage>
</organism>
<dbReference type="EMBL" id="ML121556">
    <property type="protein sequence ID" value="RPB21914.1"/>
    <property type="molecule type" value="Genomic_DNA"/>
</dbReference>
<name>A0A3N4LGA6_9PEZI</name>
<dbReference type="OrthoDB" id="10631062at2759"/>
<feature type="compositionally biased region" description="Low complexity" evidence="1">
    <location>
        <begin position="202"/>
        <end position="211"/>
    </location>
</feature>
<dbReference type="Proteomes" id="UP000267821">
    <property type="component" value="Unassembled WGS sequence"/>
</dbReference>
<keyword evidence="3" id="KW-1185">Reference proteome</keyword>
<feature type="compositionally biased region" description="Polar residues" evidence="1">
    <location>
        <begin position="226"/>
        <end position="236"/>
    </location>
</feature>
<proteinExistence type="predicted"/>